<evidence type="ECO:0000256" key="7">
    <source>
        <dbReference type="SAM" id="MobiDB-lite"/>
    </source>
</evidence>
<dbReference type="SUPFAM" id="SSF51905">
    <property type="entry name" value="FAD/NAD(P)-binding domain"/>
    <property type="match status" value="1"/>
</dbReference>
<evidence type="ECO:0000256" key="4">
    <source>
        <dbReference type="ARBA" id="ARBA00023180"/>
    </source>
</evidence>
<feature type="region of interest" description="Disordered" evidence="7">
    <location>
        <begin position="19"/>
        <end position="39"/>
    </location>
</feature>
<dbReference type="InParanoid" id="A0A6J0V294"/>
<reference evidence="10" key="1">
    <citation type="submission" date="2025-08" db="UniProtKB">
        <authorList>
            <consortium name="RefSeq"/>
        </authorList>
    </citation>
    <scope>IDENTIFICATION</scope>
</reference>
<dbReference type="GO" id="GO:0032981">
    <property type="term" value="P:mitochondrial respiratory chain complex I assembly"/>
    <property type="evidence" value="ECO:0007669"/>
    <property type="project" value="TreeGrafter"/>
</dbReference>
<dbReference type="Gene3D" id="3.30.9.10">
    <property type="entry name" value="D-Amino Acid Oxidase, subunit A, domain 2"/>
    <property type="match status" value="1"/>
</dbReference>
<name>A0A6J0V294_9SAUR</name>
<evidence type="ECO:0000313" key="9">
    <source>
        <dbReference type="Proteomes" id="UP001652642"/>
    </source>
</evidence>
<dbReference type="Gene3D" id="3.50.50.60">
    <property type="entry name" value="FAD/NAD(P)-binding domain"/>
    <property type="match status" value="1"/>
</dbReference>
<dbReference type="CTD" id="55572"/>
<dbReference type="GO" id="GO:0005743">
    <property type="term" value="C:mitochondrial inner membrane"/>
    <property type="evidence" value="ECO:0007669"/>
    <property type="project" value="UniProtKB-SubCell"/>
</dbReference>
<dbReference type="EC" id="1.4.3.2" evidence="2"/>
<evidence type="ECO:0000256" key="6">
    <source>
        <dbReference type="ARBA" id="ARBA00046185"/>
    </source>
</evidence>
<evidence type="ECO:0000256" key="2">
    <source>
        <dbReference type="ARBA" id="ARBA00012806"/>
    </source>
</evidence>
<dbReference type="GeneID" id="110088813"/>
<evidence type="ECO:0000256" key="1">
    <source>
        <dbReference type="ARBA" id="ARBA00005465"/>
    </source>
</evidence>
<dbReference type="PANTHER" id="PTHR13847:SF287">
    <property type="entry name" value="FAD-DEPENDENT OXIDOREDUCTASE DOMAIN-CONTAINING PROTEIN 1"/>
    <property type="match status" value="1"/>
</dbReference>
<feature type="domain" description="FAD dependent oxidoreductase" evidence="8">
    <location>
        <begin position="81"/>
        <end position="471"/>
    </location>
</feature>
<dbReference type="Proteomes" id="UP001652642">
    <property type="component" value="Chromosome 8"/>
</dbReference>
<evidence type="ECO:0000313" key="10">
    <source>
        <dbReference type="RefSeq" id="XP_020667007.2"/>
    </source>
</evidence>
<keyword evidence="9" id="KW-1185">Reference proteome</keyword>
<evidence type="ECO:0000256" key="5">
    <source>
        <dbReference type="ARBA" id="ARBA00039785"/>
    </source>
</evidence>
<evidence type="ECO:0000256" key="3">
    <source>
        <dbReference type="ARBA" id="ARBA00023002"/>
    </source>
</evidence>
<dbReference type="InterPro" id="IPR036188">
    <property type="entry name" value="FAD/NAD-bd_sf"/>
</dbReference>
<comment type="similarity">
    <text evidence="1">Belongs to the flavin monoamine oxidase family. FIG1 subfamily.</text>
</comment>
<dbReference type="RefSeq" id="XP_020667007.2">
    <property type="nucleotide sequence ID" value="XM_020811348.2"/>
</dbReference>
<sequence length="502" mass="55751">MIRCRGLYSVAAAAPRTPLRLSAPPREPRRPFRASPGRPLDPFQEISKEFKKFGKNLKEALPGNAWSPHPASVEFPPDEADVVIIGGGVMGWSIAYWLKKKESWRSGLKVLVVERDLSYSQASTVLSVGGIRLQYSLPENIRMTQFSAHFLRLINDYLHVAGEPPIDIQFNPSGYLFLASEEGAAVLEENVKIQREEGAKVFLMSPEQLKKKYPWMKTDDVALASFGLEKEGWFDPWTLLNAFKRKAKSLGALEYCGEVTSFSLESTEMITADGENALLSRIKSVKIRIPYIFESATVSSGMVVNTAGAWSGKVAEMARIGTGQPGTLSGIKLPVEPRKRYVYVFHCPDGPGLGCPFVIDTTGAYFRREGLGGNYVGGCSPSEEEEPDIQNLEVDHEFFQEKVWPKLAHRVPSFESLKVKSSWAGYYDYNTFDQNGVIGSHPLVSNLYFATGFSGHGLQQSPAVGQAIAELIMDGQYKTIDLTTFSFDRILRGEKVLERNII</sequence>
<organism evidence="9 10">
    <name type="scientific">Pogona vitticeps</name>
    <name type="common">central bearded dragon</name>
    <dbReference type="NCBI Taxonomy" id="103695"/>
    <lineage>
        <taxon>Eukaryota</taxon>
        <taxon>Metazoa</taxon>
        <taxon>Chordata</taxon>
        <taxon>Craniata</taxon>
        <taxon>Vertebrata</taxon>
        <taxon>Euteleostomi</taxon>
        <taxon>Lepidosauria</taxon>
        <taxon>Squamata</taxon>
        <taxon>Bifurcata</taxon>
        <taxon>Unidentata</taxon>
        <taxon>Episquamata</taxon>
        <taxon>Toxicofera</taxon>
        <taxon>Iguania</taxon>
        <taxon>Acrodonta</taxon>
        <taxon>Agamidae</taxon>
        <taxon>Amphibolurinae</taxon>
        <taxon>Pogona</taxon>
    </lineage>
</organism>
<comment type="function">
    <text evidence="6">Required for the assembly of the mitochondrial membrane respiratory chain NADH dehydrogenase (Complex I). Involved in mid-late stages of complex I assembly.</text>
</comment>
<dbReference type="GO" id="GO:0001716">
    <property type="term" value="F:L-amino-acid oxidase activity"/>
    <property type="evidence" value="ECO:0007669"/>
    <property type="project" value="UniProtKB-EC"/>
</dbReference>
<dbReference type="KEGG" id="pvt:110088813"/>
<gene>
    <name evidence="10" type="primary">FOXRED1</name>
</gene>
<dbReference type="PANTHER" id="PTHR13847">
    <property type="entry name" value="SARCOSINE DEHYDROGENASE-RELATED"/>
    <property type="match status" value="1"/>
</dbReference>
<accession>A0A6J0V294</accession>
<keyword evidence="4" id="KW-0325">Glycoprotein</keyword>
<dbReference type="AlphaFoldDB" id="A0A6J0V294"/>
<dbReference type="InterPro" id="IPR006076">
    <property type="entry name" value="FAD-dep_OxRdtase"/>
</dbReference>
<evidence type="ECO:0000259" key="8">
    <source>
        <dbReference type="Pfam" id="PF01266"/>
    </source>
</evidence>
<dbReference type="Pfam" id="PF01266">
    <property type="entry name" value="DAO"/>
    <property type="match status" value="1"/>
</dbReference>
<keyword evidence="3" id="KW-0560">Oxidoreductase</keyword>
<protein>
    <recommendedName>
        <fullName evidence="5">FAD-dependent oxidoreductase domain-containing protein 1</fullName>
        <ecNumber evidence="2">1.4.3.2</ecNumber>
    </recommendedName>
</protein>
<proteinExistence type="inferred from homology"/>